<sequence>MPAARAHLRWRQRSSLPGLSFTVAAWIVLVAINVEHWADIYVLFNGVRKNLAFLVWRFFCLSYFPASHLSAWKNKKWSLFLLWLLEHQFTRHPYRNDTGYDRPSVLVHRFAVVFLVRMRKRLYVTLYNLLYAPFPTHRTPFHEHHGSTPSRHDRHESKKSGCVAFRLFESDKIKGLRFRFVFCKKTCASGNRNGKPGANAFRFEEKNDGKVIACGQQIDRFMGD</sequence>
<dbReference type="Proteomes" id="UP000295510">
    <property type="component" value="Unassembled WGS sequence"/>
</dbReference>
<evidence type="ECO:0000313" key="3">
    <source>
        <dbReference type="Proteomes" id="UP000295510"/>
    </source>
</evidence>
<organism evidence="2 3">
    <name type="scientific">Tepidicella xavieri</name>
    <dbReference type="NCBI Taxonomy" id="360241"/>
    <lineage>
        <taxon>Bacteria</taxon>
        <taxon>Pseudomonadati</taxon>
        <taxon>Pseudomonadota</taxon>
        <taxon>Betaproteobacteria</taxon>
        <taxon>Burkholderiales</taxon>
        <taxon>Tepidicella</taxon>
    </lineage>
</organism>
<name>A0A4R6U3K7_9BURK</name>
<keyword evidence="1" id="KW-0812">Transmembrane</keyword>
<feature type="transmembrane region" description="Helical" evidence="1">
    <location>
        <begin position="54"/>
        <end position="72"/>
    </location>
</feature>
<gene>
    <name evidence="2" type="ORF">DFR43_11465</name>
</gene>
<dbReference type="EMBL" id="SNYL01000014">
    <property type="protein sequence ID" value="TDQ40980.1"/>
    <property type="molecule type" value="Genomic_DNA"/>
</dbReference>
<dbReference type="AlphaFoldDB" id="A0A4R6U3K7"/>
<reference evidence="2 3" key="1">
    <citation type="submission" date="2019-03" db="EMBL/GenBank/DDBJ databases">
        <title>Genomic Encyclopedia of Type Strains, Phase IV (KMG-IV): sequencing the most valuable type-strain genomes for metagenomic binning, comparative biology and taxonomic classification.</title>
        <authorList>
            <person name="Goeker M."/>
        </authorList>
    </citation>
    <scope>NUCLEOTIDE SEQUENCE [LARGE SCALE GENOMIC DNA]</scope>
    <source>
        <strain evidence="2 3">DSM 19605</strain>
    </source>
</reference>
<protein>
    <submittedName>
        <fullName evidence="2">Uncharacterized protein</fullName>
    </submittedName>
</protein>
<keyword evidence="1" id="KW-1133">Transmembrane helix</keyword>
<keyword evidence="3" id="KW-1185">Reference proteome</keyword>
<proteinExistence type="predicted"/>
<keyword evidence="1" id="KW-0472">Membrane</keyword>
<comment type="caution">
    <text evidence="2">The sequence shown here is derived from an EMBL/GenBank/DDBJ whole genome shotgun (WGS) entry which is preliminary data.</text>
</comment>
<accession>A0A4R6U3K7</accession>
<evidence type="ECO:0000256" key="1">
    <source>
        <dbReference type="SAM" id="Phobius"/>
    </source>
</evidence>
<feature type="transmembrane region" description="Helical" evidence="1">
    <location>
        <begin position="16"/>
        <end position="34"/>
    </location>
</feature>
<evidence type="ECO:0000313" key="2">
    <source>
        <dbReference type="EMBL" id="TDQ40980.1"/>
    </source>
</evidence>